<keyword evidence="6 8" id="KW-0472">Membrane</keyword>
<feature type="domain" description="TRAP C4-dicarboxylate transport system permease DctM subunit" evidence="9">
    <location>
        <begin position="14"/>
        <end position="302"/>
    </location>
</feature>
<dbReference type="Proteomes" id="UP000600865">
    <property type="component" value="Unassembled WGS sequence"/>
</dbReference>
<feature type="transmembrane region" description="Helical" evidence="8">
    <location>
        <begin position="338"/>
        <end position="358"/>
    </location>
</feature>
<organism evidence="10 11">
    <name type="scientific">Litorimonas cladophorae</name>
    <dbReference type="NCBI Taxonomy" id="1220491"/>
    <lineage>
        <taxon>Bacteria</taxon>
        <taxon>Pseudomonadati</taxon>
        <taxon>Pseudomonadota</taxon>
        <taxon>Alphaproteobacteria</taxon>
        <taxon>Maricaulales</taxon>
        <taxon>Robiginitomaculaceae</taxon>
    </lineage>
</organism>
<dbReference type="EMBL" id="BMYV01000001">
    <property type="protein sequence ID" value="GGX59695.1"/>
    <property type="molecule type" value="Genomic_DNA"/>
</dbReference>
<evidence type="ECO:0000256" key="1">
    <source>
        <dbReference type="ARBA" id="ARBA00004429"/>
    </source>
</evidence>
<evidence type="ECO:0000256" key="8">
    <source>
        <dbReference type="SAM" id="Phobius"/>
    </source>
</evidence>
<feature type="transmembrane region" description="Helical" evidence="8">
    <location>
        <begin position="495"/>
        <end position="517"/>
    </location>
</feature>
<evidence type="ECO:0000256" key="2">
    <source>
        <dbReference type="ARBA" id="ARBA00022475"/>
    </source>
</evidence>
<feature type="transmembrane region" description="Helical" evidence="8">
    <location>
        <begin position="457"/>
        <end position="483"/>
    </location>
</feature>
<comment type="function">
    <text evidence="7">Part of the tripartite ATP-independent periplasmic (TRAP) transport system.</text>
</comment>
<dbReference type="InterPro" id="IPR004681">
    <property type="entry name" value="TRAP_DctM"/>
</dbReference>
<feature type="transmembrane region" description="Helical" evidence="8">
    <location>
        <begin position="418"/>
        <end position="445"/>
    </location>
</feature>
<name>A0A918NCB6_9PROT</name>
<dbReference type="GO" id="GO:0005886">
    <property type="term" value="C:plasma membrane"/>
    <property type="evidence" value="ECO:0007669"/>
    <property type="project" value="UniProtKB-SubCell"/>
</dbReference>
<feature type="transmembrane region" description="Helical" evidence="8">
    <location>
        <begin position="242"/>
        <end position="262"/>
    </location>
</feature>
<reference evidence="10 11" key="1">
    <citation type="journal article" date="2014" name="Int. J. Syst. Evol. Microbiol.">
        <title>Complete genome sequence of Corynebacterium casei LMG S-19264T (=DSM 44701T), isolated from a smear-ripened cheese.</title>
        <authorList>
            <consortium name="US DOE Joint Genome Institute (JGI-PGF)"/>
            <person name="Walter F."/>
            <person name="Albersmeier A."/>
            <person name="Kalinowski J."/>
            <person name="Ruckert C."/>
        </authorList>
    </citation>
    <scope>NUCLEOTIDE SEQUENCE [LARGE SCALE GENOMIC DNA]</scope>
    <source>
        <strain evidence="10 11">KCTC 23968</strain>
    </source>
</reference>
<evidence type="ECO:0000313" key="10">
    <source>
        <dbReference type="EMBL" id="GGX59695.1"/>
    </source>
</evidence>
<dbReference type="GO" id="GO:0022857">
    <property type="term" value="F:transmembrane transporter activity"/>
    <property type="evidence" value="ECO:0007669"/>
    <property type="project" value="UniProtKB-UniRule"/>
</dbReference>
<feature type="transmembrane region" description="Helical" evidence="8">
    <location>
        <begin position="192"/>
        <end position="222"/>
    </location>
</feature>
<keyword evidence="5 8" id="KW-1133">Transmembrane helix</keyword>
<accession>A0A918NCB6</accession>
<evidence type="ECO:0000256" key="7">
    <source>
        <dbReference type="RuleBase" id="RU369079"/>
    </source>
</evidence>
<dbReference type="InterPro" id="IPR010656">
    <property type="entry name" value="DctM"/>
</dbReference>
<keyword evidence="4 8" id="KW-0812">Transmembrane</keyword>
<comment type="subcellular location">
    <subcellularLocation>
        <location evidence="1 7">Cell inner membrane</location>
        <topology evidence="1 7">Multi-pass membrane protein</topology>
    </subcellularLocation>
</comment>
<proteinExistence type="predicted"/>
<sequence length="530" mass="55762">MSGAEILAAMMFISVCGALMAGYNVAFTLAGVSLFFAGIGVLTGTFDAVYLLSTPGRIYPLITREILMAVPLFVFMGVMLEKSRIAEDLLENMGTLFGPMRGGLGISVIFVGALLAASTGIVGATVVTMGLLSLPTMLNRGYAPSLASASIAASGTLGQIIPPSIVLVILADQISNAFQEAQRSYGLDTDKIVSVGDLFAGALLPGFILVGAYALYIFFVAVIRPDDAPAQDWPEGANAKALLWQSFLSMLPPIFLIIAVLGSILSGYATPTRGAALGALGAILLACYKIQTPTRWGRWARRLAFISAGALLGLVALDLTGIDLRLSQSDWSGQERIAVFMAGALALLGGLGALIAMLRLGRTGALGDVSRSTLHITAMVFVILIGATIFSLVFRGFGGDEMVARMLEHAPGGPTGAFILVMVMMFILGFFLDFIEITFVIVPLVAPPLLATGMDPVWLGIVMALNLQTSFLTPPFGFALFYLRGVAPPEVTTTALYRGVLPFIAIQIAVIALVIVFPQLATAIPESLQK</sequence>
<evidence type="ECO:0000256" key="5">
    <source>
        <dbReference type="ARBA" id="ARBA00022989"/>
    </source>
</evidence>
<dbReference type="PANTHER" id="PTHR33362">
    <property type="entry name" value="SIALIC ACID TRAP TRANSPORTER PERMEASE PROTEIN SIAT-RELATED"/>
    <property type="match status" value="1"/>
</dbReference>
<keyword evidence="2" id="KW-1003">Cell membrane</keyword>
<evidence type="ECO:0000256" key="4">
    <source>
        <dbReference type="ARBA" id="ARBA00022692"/>
    </source>
</evidence>
<feature type="transmembrane region" description="Helical" evidence="8">
    <location>
        <begin position="101"/>
        <end position="134"/>
    </location>
</feature>
<feature type="transmembrane region" description="Helical" evidence="8">
    <location>
        <begin position="378"/>
        <end position="397"/>
    </location>
</feature>
<dbReference type="RefSeq" id="WP_189581314.1">
    <property type="nucleotide sequence ID" value="NZ_BMYV01000001.1"/>
</dbReference>
<dbReference type="AlphaFoldDB" id="A0A918NCB6"/>
<comment type="caution">
    <text evidence="10">The sequence shown here is derived from an EMBL/GenBank/DDBJ whole genome shotgun (WGS) entry which is preliminary data.</text>
</comment>
<protein>
    <recommendedName>
        <fullName evidence="9">TRAP C4-dicarboxylate transport system permease DctM subunit domain-containing protein</fullName>
    </recommendedName>
</protein>
<gene>
    <name evidence="10" type="ORF">GCM10011309_06850</name>
</gene>
<keyword evidence="7" id="KW-0813">Transport</keyword>
<dbReference type="Pfam" id="PF06808">
    <property type="entry name" value="DctM"/>
    <property type="match status" value="2"/>
</dbReference>
<evidence type="ECO:0000256" key="3">
    <source>
        <dbReference type="ARBA" id="ARBA00022519"/>
    </source>
</evidence>
<feature type="transmembrane region" description="Helical" evidence="8">
    <location>
        <begin position="146"/>
        <end position="171"/>
    </location>
</feature>
<feature type="transmembrane region" description="Helical" evidence="8">
    <location>
        <begin position="58"/>
        <end position="80"/>
    </location>
</feature>
<evidence type="ECO:0000313" key="11">
    <source>
        <dbReference type="Proteomes" id="UP000600865"/>
    </source>
</evidence>
<keyword evidence="11" id="KW-1185">Reference proteome</keyword>
<keyword evidence="3 7" id="KW-0997">Cell inner membrane</keyword>
<feature type="domain" description="TRAP C4-dicarboxylate transport system permease DctM subunit" evidence="9">
    <location>
        <begin position="363"/>
        <end position="520"/>
    </location>
</feature>
<dbReference type="PANTHER" id="PTHR33362:SF7">
    <property type="entry name" value="SLL1103 PROTEIN"/>
    <property type="match status" value="1"/>
</dbReference>
<feature type="transmembrane region" description="Helical" evidence="8">
    <location>
        <begin position="303"/>
        <end position="326"/>
    </location>
</feature>
<evidence type="ECO:0000256" key="6">
    <source>
        <dbReference type="ARBA" id="ARBA00023136"/>
    </source>
</evidence>
<evidence type="ECO:0000259" key="9">
    <source>
        <dbReference type="Pfam" id="PF06808"/>
    </source>
</evidence>